<feature type="domain" description="IstB-like ATP-binding" evidence="1">
    <location>
        <begin position="3"/>
        <end position="49"/>
    </location>
</feature>
<dbReference type="Gene3D" id="3.40.50.300">
    <property type="entry name" value="P-loop containing nucleotide triphosphate hydrolases"/>
    <property type="match status" value="1"/>
</dbReference>
<proteinExistence type="predicted"/>
<reference evidence="2 3" key="1">
    <citation type="submission" date="2019-07" db="EMBL/GenBank/DDBJ databases">
        <title>Whole genome shotgun sequence of Acinetobacter johnsonii NBRC 102197.</title>
        <authorList>
            <person name="Hosoyama A."/>
            <person name="Uohara A."/>
            <person name="Ohji S."/>
            <person name="Ichikawa N."/>
        </authorList>
    </citation>
    <scope>NUCLEOTIDE SEQUENCE [LARGE SCALE GENOMIC DNA]</scope>
    <source>
        <strain evidence="2 3">NBRC 102197</strain>
    </source>
</reference>
<name>A0AAV3VT93_ACIJO</name>
<evidence type="ECO:0000313" key="3">
    <source>
        <dbReference type="Proteomes" id="UP000321274"/>
    </source>
</evidence>
<dbReference type="EMBL" id="BJUJ01000048">
    <property type="protein sequence ID" value="GEK44566.1"/>
    <property type="molecule type" value="Genomic_DNA"/>
</dbReference>
<dbReference type="Pfam" id="PF01695">
    <property type="entry name" value="IstB_IS21"/>
    <property type="match status" value="1"/>
</dbReference>
<comment type="caution">
    <text evidence="2">The sequence shown here is derived from an EMBL/GenBank/DDBJ whole genome shotgun (WGS) entry which is preliminary data.</text>
</comment>
<evidence type="ECO:0000259" key="1">
    <source>
        <dbReference type="Pfam" id="PF01695"/>
    </source>
</evidence>
<evidence type="ECO:0000313" key="2">
    <source>
        <dbReference type="EMBL" id="GEK44566.1"/>
    </source>
</evidence>
<dbReference type="InterPro" id="IPR002611">
    <property type="entry name" value="IstB_ATP-bd"/>
</dbReference>
<dbReference type="RefSeq" id="WP_265935915.1">
    <property type="nucleotide sequence ID" value="NZ_BJUJ01000048.1"/>
</dbReference>
<sequence>MQGSLLITSQFSYDIWYEKFNDPTIADAILDRIIHNSYTFEISGDSMRKIGSFDEIATL</sequence>
<accession>A0AAV3VT93</accession>
<dbReference type="AlphaFoldDB" id="A0AAV3VT93"/>
<dbReference type="GO" id="GO:0005524">
    <property type="term" value="F:ATP binding"/>
    <property type="evidence" value="ECO:0007669"/>
    <property type="project" value="InterPro"/>
</dbReference>
<organism evidence="2 3">
    <name type="scientific">Acinetobacter johnsonii</name>
    <dbReference type="NCBI Taxonomy" id="40214"/>
    <lineage>
        <taxon>Bacteria</taxon>
        <taxon>Pseudomonadati</taxon>
        <taxon>Pseudomonadota</taxon>
        <taxon>Gammaproteobacteria</taxon>
        <taxon>Moraxellales</taxon>
        <taxon>Moraxellaceae</taxon>
        <taxon>Acinetobacter</taxon>
    </lineage>
</organism>
<dbReference type="InterPro" id="IPR027417">
    <property type="entry name" value="P-loop_NTPase"/>
</dbReference>
<protein>
    <recommendedName>
        <fullName evidence="1">IstB-like ATP-binding domain-containing protein</fullName>
    </recommendedName>
</protein>
<gene>
    <name evidence="2" type="ORF">AJO04nite_18240</name>
</gene>
<dbReference type="Proteomes" id="UP000321274">
    <property type="component" value="Unassembled WGS sequence"/>
</dbReference>